<accession>A0A1S1NRL2</accession>
<keyword evidence="2" id="KW-1185">Reference proteome</keyword>
<dbReference type="OrthoDB" id="6180290at2"/>
<protein>
    <submittedName>
        <fullName evidence="1">Uncharacterized protein</fullName>
    </submittedName>
</protein>
<organism evidence="1 2">
    <name type="scientific">Kushneria phosphatilytica</name>
    <dbReference type="NCBI Taxonomy" id="657387"/>
    <lineage>
        <taxon>Bacteria</taxon>
        <taxon>Pseudomonadati</taxon>
        <taxon>Pseudomonadota</taxon>
        <taxon>Gammaproteobacteria</taxon>
        <taxon>Oceanospirillales</taxon>
        <taxon>Halomonadaceae</taxon>
        <taxon>Kushneria</taxon>
    </lineage>
</organism>
<sequence length="348" mass="38826">MTGLLRPVWMRRQLSGPWRWSGAGWQWWLAGPDGRQPARCLDDYLHHDDSSAVVQLRAKQSRPRWCYRIDDLSGPEQHWFAKRMVLSRRQRPGALLGLSHRWVGLAHGSAEFHHALMLSQRTSLGVTMLALGERLESGMPAEQALISEWLGEWTTFGHALASSPGARRVALMSALMEALRQLYNAGICHMDLHPGNLLAPRARPGENDRPLQLKVIDCARVSLKAAPDAATAIHLGVLIHELNGKRDGLDPVLEQAAGHLLRAIVGHPGPAVERLLSLVLRYSTKKPFSRHSLIARSPERLPLDRIERELREMIARRPPQTIEPVMAGPELAALIETALDQAADIPMR</sequence>
<name>A0A1S1NRL2_9GAMM</name>
<gene>
    <name evidence="1" type="ORF">FY550_03175</name>
</gene>
<evidence type="ECO:0000313" key="1">
    <source>
        <dbReference type="EMBL" id="QEL10235.1"/>
    </source>
</evidence>
<dbReference type="SUPFAM" id="SSF56112">
    <property type="entry name" value="Protein kinase-like (PK-like)"/>
    <property type="match status" value="1"/>
</dbReference>
<reference evidence="1 2" key="1">
    <citation type="submission" date="2019-08" db="EMBL/GenBank/DDBJ databases">
        <title>Complete genome sequence of Kushneria sp. YCWA18, a halophilic phosphate-solubilizing bacterium isolated from Daqiao saltern in China.</title>
        <authorList>
            <person name="Du G.-X."/>
            <person name="Qu L.-Y."/>
        </authorList>
    </citation>
    <scope>NUCLEOTIDE SEQUENCE [LARGE SCALE GENOMIC DNA]</scope>
    <source>
        <strain evidence="1 2">YCWA18</strain>
    </source>
</reference>
<dbReference type="Gene3D" id="1.10.510.10">
    <property type="entry name" value="Transferase(Phosphotransferase) domain 1"/>
    <property type="match status" value="1"/>
</dbReference>
<dbReference type="EMBL" id="CP043420">
    <property type="protein sequence ID" value="QEL10235.1"/>
    <property type="molecule type" value="Genomic_DNA"/>
</dbReference>
<dbReference type="InterPro" id="IPR011009">
    <property type="entry name" value="Kinase-like_dom_sf"/>
</dbReference>
<dbReference type="KEGG" id="kuy:FY550_03175"/>
<evidence type="ECO:0000313" key="2">
    <source>
        <dbReference type="Proteomes" id="UP000322553"/>
    </source>
</evidence>
<dbReference type="Proteomes" id="UP000322553">
    <property type="component" value="Chromosome"/>
</dbReference>
<proteinExistence type="predicted"/>
<dbReference type="AlphaFoldDB" id="A0A1S1NRL2"/>
<dbReference type="RefSeq" id="WP_070981649.1">
    <property type="nucleotide sequence ID" value="NZ_CP043420.1"/>
</dbReference>